<comment type="caution">
    <text evidence="1">The sequence shown here is derived from an EMBL/GenBank/DDBJ whole genome shotgun (WGS) entry which is preliminary data.</text>
</comment>
<protein>
    <submittedName>
        <fullName evidence="1">Uncharacterized protein</fullName>
    </submittedName>
</protein>
<organism evidence="1 2">
    <name type="scientific">Ensete ventricosum</name>
    <name type="common">Abyssinian banana</name>
    <name type="synonym">Musa ensete</name>
    <dbReference type="NCBI Taxonomy" id="4639"/>
    <lineage>
        <taxon>Eukaryota</taxon>
        <taxon>Viridiplantae</taxon>
        <taxon>Streptophyta</taxon>
        <taxon>Embryophyta</taxon>
        <taxon>Tracheophyta</taxon>
        <taxon>Spermatophyta</taxon>
        <taxon>Magnoliopsida</taxon>
        <taxon>Liliopsida</taxon>
        <taxon>Zingiberales</taxon>
        <taxon>Musaceae</taxon>
        <taxon>Ensete</taxon>
    </lineage>
</organism>
<reference evidence="1 2" key="1">
    <citation type="journal article" date="2014" name="Agronomy (Basel)">
        <title>A Draft Genome Sequence for Ensete ventricosum, the Drought-Tolerant Tree Against Hunger.</title>
        <authorList>
            <person name="Harrison J."/>
            <person name="Moore K.A."/>
            <person name="Paszkiewicz K."/>
            <person name="Jones T."/>
            <person name="Grant M."/>
            <person name="Ambacheew D."/>
            <person name="Muzemil S."/>
            <person name="Studholme D.J."/>
        </authorList>
    </citation>
    <scope>NUCLEOTIDE SEQUENCE [LARGE SCALE GENOMIC DNA]</scope>
</reference>
<accession>A0A426Y696</accession>
<gene>
    <name evidence="1" type="ORF">B296_00032822</name>
</gene>
<dbReference type="AlphaFoldDB" id="A0A426Y696"/>
<dbReference type="Proteomes" id="UP000287651">
    <property type="component" value="Unassembled WGS sequence"/>
</dbReference>
<dbReference type="EMBL" id="AMZH03014654">
    <property type="protein sequence ID" value="RRT47263.1"/>
    <property type="molecule type" value="Genomic_DNA"/>
</dbReference>
<evidence type="ECO:0000313" key="2">
    <source>
        <dbReference type="Proteomes" id="UP000287651"/>
    </source>
</evidence>
<sequence length="168" mass="19127">MPVAVCRPIKEGPSKPLSWTPHRLVVRYSSRPLTVPILTYIPARPFKSPRGGHGRTPTIRFATISKQKTHMHAHVRPWAVALLIIRSRGHRGGSERYDKVASVSLPPPPPLVRRLTSAPTYSWRTASPLRRRMCFQRTSNLYEMVRSDLHGRLSPIKDVLTKLPIILY</sequence>
<evidence type="ECO:0000313" key="1">
    <source>
        <dbReference type="EMBL" id="RRT47263.1"/>
    </source>
</evidence>
<name>A0A426Y696_ENSVE</name>
<proteinExistence type="predicted"/>